<comment type="caution">
    <text evidence="2">The sequence shown here is derived from an EMBL/GenBank/DDBJ whole genome shotgun (WGS) entry which is preliminary data.</text>
</comment>
<gene>
    <name evidence="2" type="ORF">VV01_11300</name>
</gene>
<accession>A0A0L6CIP2</accession>
<name>A0A0L6CIP2_9MICO</name>
<dbReference type="Proteomes" id="UP000037397">
    <property type="component" value="Unassembled WGS sequence"/>
</dbReference>
<protein>
    <submittedName>
        <fullName evidence="2">Uncharacterized protein</fullName>
    </submittedName>
</protein>
<keyword evidence="3" id="KW-1185">Reference proteome</keyword>
<dbReference type="EMBL" id="LAIR01000002">
    <property type="protein sequence ID" value="KNX37599.1"/>
    <property type="molecule type" value="Genomic_DNA"/>
</dbReference>
<evidence type="ECO:0000256" key="1">
    <source>
        <dbReference type="SAM" id="MobiDB-lite"/>
    </source>
</evidence>
<feature type="compositionally biased region" description="Low complexity" evidence="1">
    <location>
        <begin position="50"/>
        <end position="71"/>
    </location>
</feature>
<feature type="compositionally biased region" description="Low complexity" evidence="1">
    <location>
        <begin position="31"/>
        <end position="43"/>
    </location>
</feature>
<proteinExistence type="predicted"/>
<sequence length="247" mass="24761">MPLLTALALVAGGGAAVVAFTGLDDGGRNATRPPSRTTPPVTSGAEHAAHTSSPVSAASSEPAPTTSVSAAGRPPAVAACTAEVKAGEAVAAAARPAAAHWRTHTSSQVLVDAGKISEAEAKKRWAASKKLGPTDVSTFTKADAAYRPTAGACARMGAVSGVDAAAAKACARRASALAPVAAAGRPIVASWSHHLEMMKSKPHDEGGADFGAYMTMWRSMVKQAGSQLSGYGKADKALDKAATCSWS</sequence>
<dbReference type="AlphaFoldDB" id="A0A0L6CIP2"/>
<evidence type="ECO:0000313" key="3">
    <source>
        <dbReference type="Proteomes" id="UP000037397"/>
    </source>
</evidence>
<organism evidence="2 3">
    <name type="scientific">Luteipulveratus halotolerans</name>
    <dbReference type="NCBI Taxonomy" id="1631356"/>
    <lineage>
        <taxon>Bacteria</taxon>
        <taxon>Bacillati</taxon>
        <taxon>Actinomycetota</taxon>
        <taxon>Actinomycetes</taxon>
        <taxon>Micrococcales</taxon>
        <taxon>Dermacoccaceae</taxon>
        <taxon>Luteipulveratus</taxon>
    </lineage>
</organism>
<reference evidence="3" key="1">
    <citation type="submission" date="2015-03" db="EMBL/GenBank/DDBJ databases">
        <title>Luteipulveratus halotolerans sp. nov., a novel actinobacterium (Dermacoccaceae) from Sarawak, Malaysia.</title>
        <authorList>
            <person name="Juboi H."/>
            <person name="Basik A."/>
            <person name="Shamsul S.S."/>
            <person name="Arnold P."/>
            <person name="Schmitt E.K."/>
            <person name="Sanglier J.-J."/>
            <person name="Yeo T."/>
        </authorList>
    </citation>
    <scope>NUCLEOTIDE SEQUENCE [LARGE SCALE GENOMIC DNA]</scope>
    <source>
        <strain evidence="3">C296001</strain>
    </source>
</reference>
<evidence type="ECO:0000313" key="2">
    <source>
        <dbReference type="EMBL" id="KNX37599.1"/>
    </source>
</evidence>
<feature type="region of interest" description="Disordered" evidence="1">
    <location>
        <begin position="23"/>
        <end position="73"/>
    </location>
</feature>